<name>A0A428DJX2_STRMT</name>
<comment type="caution">
    <text evidence="4">The sequence shown here is derived from an EMBL/GenBank/DDBJ whole genome shotgun (WGS) entry which is preliminary data.</text>
</comment>
<proteinExistence type="predicted"/>
<keyword evidence="1" id="KW-0732">Signal</keyword>
<feature type="compositionally biased region" description="Basic and acidic residues" evidence="2">
    <location>
        <begin position="92"/>
        <end position="101"/>
    </location>
</feature>
<feature type="domain" description="YSIRK Gram-positive signal peptide" evidence="3">
    <location>
        <begin position="7"/>
        <end position="31"/>
    </location>
</feature>
<feature type="compositionally biased region" description="Basic and acidic residues" evidence="2">
    <location>
        <begin position="55"/>
        <end position="79"/>
    </location>
</feature>
<dbReference type="Pfam" id="PF04650">
    <property type="entry name" value="YSIRK_signal"/>
    <property type="match status" value="1"/>
</dbReference>
<evidence type="ECO:0000313" key="4">
    <source>
        <dbReference type="EMBL" id="RSI94553.1"/>
    </source>
</evidence>
<evidence type="ECO:0000259" key="3">
    <source>
        <dbReference type="Pfam" id="PF04650"/>
    </source>
</evidence>
<evidence type="ECO:0000313" key="5">
    <source>
        <dbReference type="Proteomes" id="UP000281657"/>
    </source>
</evidence>
<accession>A0A428DJX2</accession>
<dbReference type="EMBL" id="RJNY01000055">
    <property type="protein sequence ID" value="RSI94553.1"/>
    <property type="molecule type" value="Genomic_DNA"/>
</dbReference>
<dbReference type="InterPro" id="IPR005877">
    <property type="entry name" value="YSIRK_signal_dom"/>
</dbReference>
<organism evidence="4 5">
    <name type="scientific">Streptococcus mitis</name>
    <dbReference type="NCBI Taxonomy" id="28037"/>
    <lineage>
        <taxon>Bacteria</taxon>
        <taxon>Bacillati</taxon>
        <taxon>Bacillota</taxon>
        <taxon>Bacilli</taxon>
        <taxon>Lactobacillales</taxon>
        <taxon>Streptococcaceae</taxon>
        <taxon>Streptococcus</taxon>
        <taxon>Streptococcus mitis group</taxon>
    </lineage>
</organism>
<reference evidence="4 5" key="1">
    <citation type="submission" date="2018-11" db="EMBL/GenBank/DDBJ databases">
        <title>Species Designations Belie Phenotypic and Genotypic Heterogeneity in Oral Streptococci.</title>
        <authorList>
            <person name="Velsko I."/>
        </authorList>
    </citation>
    <scope>NUCLEOTIDE SEQUENCE [LARGE SCALE GENOMIC DNA]</scope>
    <source>
        <strain evidence="4 5">BCC60</strain>
    </source>
</reference>
<dbReference type="Proteomes" id="UP000281657">
    <property type="component" value="Unassembled WGS sequence"/>
</dbReference>
<evidence type="ECO:0000256" key="1">
    <source>
        <dbReference type="ARBA" id="ARBA00022729"/>
    </source>
</evidence>
<feature type="region of interest" description="Disordered" evidence="2">
    <location>
        <begin position="54"/>
        <end position="101"/>
    </location>
</feature>
<sequence length="101" mass="10956">MEKGHWNRKRVYSIRKFAVGACSVMIGTCAVLFGGSVIGESPVFADETPITHTVEQAKEESPAVEEKEDQTAAEHKDVASVDQSQAAPIEASKPEVKEAQR</sequence>
<evidence type="ECO:0000256" key="2">
    <source>
        <dbReference type="SAM" id="MobiDB-lite"/>
    </source>
</evidence>
<dbReference type="AlphaFoldDB" id="A0A428DJX2"/>
<protein>
    <submittedName>
        <fullName evidence="4">YSIRK type signal peptide</fullName>
    </submittedName>
</protein>
<gene>
    <name evidence="4" type="ORF">D8847_10075</name>
</gene>
<dbReference type="NCBIfam" id="TIGR01168">
    <property type="entry name" value="YSIRK_signal"/>
    <property type="match status" value="1"/>
</dbReference>